<evidence type="ECO:0000259" key="4">
    <source>
        <dbReference type="Pfam" id="PF01593"/>
    </source>
</evidence>
<keyword evidence="6" id="KW-1185">Reference proteome</keyword>
<evidence type="ECO:0000256" key="3">
    <source>
        <dbReference type="SAM" id="MobiDB-lite"/>
    </source>
</evidence>
<feature type="compositionally biased region" description="Low complexity" evidence="3">
    <location>
        <begin position="439"/>
        <end position="448"/>
    </location>
</feature>
<sequence length="458" mass="48490">MTDGGVCVVGGGLAGIASAVRLLDAGHRVTLVEARPALGGATYSFRRGELTVDTGQHVFLRCYQQYRDLLVQLGSADRAAVQDGFAVPILRAGGPPHVLARNRRLPAPAHLLPALLGYRPLRVGQRLAAVRAAAALRRVEPDDPAADRVSFGAWLAAHGQDAPTVARLWELICTAALNAPPERASLALAARVFRTGLLDRADAADIGRPTAPLSELHGVPASVLLRRRGATVRTGVRVQRIGTDRGRFQVSGDGIELTADAVVLAVPHPQAARLVPAEAAPDRARWARLGAAPIVNVHVHYQQRVTELEFAAGLDTPVQWVFDRTAPGGSGQYLVVSISAAEQVLGVRASELVRTYLDALAELFPAARQARVRDAFVTREPRATFRQEPGSRSARPPAQTRAPGLALAGAWTDTGWPDTMEGAVRSGHRAADVVLAHLGSAPTQTPGAGTTGRDEETT</sequence>
<dbReference type="NCBIfam" id="TIGR03467">
    <property type="entry name" value="HpnE"/>
    <property type="match status" value="1"/>
</dbReference>
<accession>A0ABU7SEI9</accession>
<proteinExistence type="predicted"/>
<evidence type="ECO:0000313" key="6">
    <source>
        <dbReference type="Proteomes" id="UP001339911"/>
    </source>
</evidence>
<dbReference type="Pfam" id="PF01593">
    <property type="entry name" value="Amino_oxidase"/>
    <property type="match status" value="1"/>
</dbReference>
<protein>
    <submittedName>
        <fullName evidence="5">Hydroxysqualene dehydroxylase HpnE</fullName>
        <ecNumber evidence="5">1.17.8.1</ecNumber>
    </submittedName>
</protein>
<organism evidence="5 6">
    <name type="scientific">Plantactinospora veratri</name>
    <dbReference type="NCBI Taxonomy" id="1436122"/>
    <lineage>
        <taxon>Bacteria</taxon>
        <taxon>Bacillati</taxon>
        <taxon>Actinomycetota</taxon>
        <taxon>Actinomycetes</taxon>
        <taxon>Micromonosporales</taxon>
        <taxon>Micromonosporaceae</taxon>
        <taxon>Plantactinospora</taxon>
    </lineage>
</organism>
<comment type="cofactor">
    <cofactor evidence="1">
        <name>FAD</name>
        <dbReference type="ChEBI" id="CHEBI:57692"/>
    </cofactor>
</comment>
<comment type="caution">
    <text evidence="5">The sequence shown here is derived from an EMBL/GenBank/DDBJ whole genome shotgun (WGS) entry which is preliminary data.</text>
</comment>
<dbReference type="EMBL" id="JAZGQL010000010">
    <property type="protein sequence ID" value="MEE6308368.1"/>
    <property type="molecule type" value="Genomic_DNA"/>
</dbReference>
<dbReference type="InterPro" id="IPR001613">
    <property type="entry name" value="Flavin_amine_oxidase"/>
</dbReference>
<dbReference type="RefSeq" id="WP_331208655.1">
    <property type="nucleotide sequence ID" value="NZ_JAZGQL010000010.1"/>
</dbReference>
<dbReference type="Proteomes" id="UP001339911">
    <property type="component" value="Unassembled WGS sequence"/>
</dbReference>
<evidence type="ECO:0000256" key="1">
    <source>
        <dbReference type="ARBA" id="ARBA00001974"/>
    </source>
</evidence>
<feature type="region of interest" description="Disordered" evidence="3">
    <location>
        <begin position="437"/>
        <end position="458"/>
    </location>
</feature>
<evidence type="ECO:0000313" key="5">
    <source>
        <dbReference type="EMBL" id="MEE6308368.1"/>
    </source>
</evidence>
<dbReference type="PANTHER" id="PTHR42923">
    <property type="entry name" value="PROTOPORPHYRINOGEN OXIDASE"/>
    <property type="match status" value="1"/>
</dbReference>
<feature type="domain" description="Amine oxidase" evidence="4">
    <location>
        <begin position="13"/>
        <end position="435"/>
    </location>
</feature>
<dbReference type="InterPro" id="IPR050464">
    <property type="entry name" value="Zeta_carotene_desat/Oxidored"/>
</dbReference>
<dbReference type="GO" id="GO:0016491">
    <property type="term" value="F:oxidoreductase activity"/>
    <property type="evidence" value="ECO:0007669"/>
    <property type="project" value="UniProtKB-KW"/>
</dbReference>
<evidence type="ECO:0000256" key="2">
    <source>
        <dbReference type="ARBA" id="ARBA00023002"/>
    </source>
</evidence>
<keyword evidence="2 5" id="KW-0560">Oxidoreductase</keyword>
<dbReference type="Gene3D" id="3.50.50.60">
    <property type="entry name" value="FAD/NAD(P)-binding domain"/>
    <property type="match status" value="1"/>
</dbReference>
<gene>
    <name evidence="5" type="primary">hpnE</name>
    <name evidence="5" type="ORF">V1634_16180</name>
</gene>
<dbReference type="InterPro" id="IPR002937">
    <property type="entry name" value="Amino_oxidase"/>
</dbReference>
<dbReference type="InterPro" id="IPR036188">
    <property type="entry name" value="FAD/NAD-bd_sf"/>
</dbReference>
<dbReference type="PRINTS" id="PR00757">
    <property type="entry name" value="AMINEOXDASEF"/>
</dbReference>
<feature type="region of interest" description="Disordered" evidence="3">
    <location>
        <begin position="382"/>
        <end position="402"/>
    </location>
</feature>
<dbReference type="SUPFAM" id="SSF51905">
    <property type="entry name" value="FAD/NAD(P)-binding domain"/>
    <property type="match status" value="1"/>
</dbReference>
<dbReference type="PANTHER" id="PTHR42923:SF47">
    <property type="entry name" value="BLR3003 PROTEIN"/>
    <property type="match status" value="1"/>
</dbReference>
<dbReference type="EC" id="1.17.8.1" evidence="5"/>
<dbReference type="InterPro" id="IPR017830">
    <property type="entry name" value="SQase_HpnE"/>
</dbReference>
<reference evidence="5 6" key="1">
    <citation type="submission" date="2024-01" db="EMBL/GenBank/DDBJ databases">
        <title>Genome insights into Plantactinospora veratri sp. nov.</title>
        <authorList>
            <person name="Wang L."/>
        </authorList>
    </citation>
    <scope>NUCLEOTIDE SEQUENCE [LARGE SCALE GENOMIC DNA]</scope>
    <source>
        <strain evidence="5 6">NEAU-FHS4</strain>
    </source>
</reference>
<name>A0ABU7SEI9_9ACTN</name>